<name>X0PBE2_9LACO</name>
<reference evidence="1" key="1">
    <citation type="journal article" date="2014" name="Genome Announc.">
        <title>Draft Genome Sequences of Two Lactobacillus Strains, L. farraginis JCM 14108T and L. composti JCM 14202T, Isolated from Compost of Distilled Shochu Residue.</title>
        <authorList>
            <person name="Yuki M."/>
            <person name="Oshima K."/>
            <person name="Suda W."/>
            <person name="Kitahara M."/>
            <person name="Kitamura K."/>
            <person name="Iida T."/>
            <person name="Hattori M."/>
            <person name="Ohkuma M."/>
        </authorList>
    </citation>
    <scope>NUCLEOTIDE SEQUENCE [LARGE SCALE GENOMIC DNA]</scope>
    <source>
        <strain evidence="1">JCM 14108</strain>
    </source>
</reference>
<dbReference type="STRING" id="1423743.FD41_GL000977"/>
<dbReference type="Proteomes" id="UP000019488">
    <property type="component" value="Unassembled WGS sequence"/>
</dbReference>
<gene>
    <name evidence="2" type="ORF">FD41_GL000977</name>
    <name evidence="1" type="ORF">JCM14108_2147</name>
</gene>
<keyword evidence="4" id="KW-1185">Reference proteome</keyword>
<dbReference type="RefSeq" id="WP_035180260.1">
    <property type="nucleotide sequence ID" value="NZ_AZFY01000122.1"/>
</dbReference>
<dbReference type="PATRIC" id="fig|1423743.5.peg.1010"/>
<accession>X0PBE2</accession>
<evidence type="ECO:0000313" key="1">
    <source>
        <dbReference type="EMBL" id="GAF37133.1"/>
    </source>
</evidence>
<sequence length="138" mass="15943">MQVGKQIKYDVNLIENWQRDLQFTDEQLKEIMKVQDLPTFMNGAAPAELYDPATDRLRKVVLQKKLPGLDMRSAYLLNGINFEIRDLKLSPVEVQKITGVSADAYSDFLAGKSDRLVYEDAFDRMGVYYYQRVGNRLD</sequence>
<dbReference type="EMBL" id="BAKI01000025">
    <property type="protein sequence ID" value="GAF37133.1"/>
    <property type="molecule type" value="Genomic_DNA"/>
</dbReference>
<comment type="caution">
    <text evidence="1">The sequence shown here is derived from an EMBL/GenBank/DDBJ whole genome shotgun (WGS) entry which is preliminary data.</text>
</comment>
<dbReference type="OrthoDB" id="2326766at2"/>
<dbReference type="Proteomes" id="UP000051966">
    <property type="component" value="Unassembled WGS sequence"/>
</dbReference>
<dbReference type="eggNOG" id="ENOG5030A6Y">
    <property type="taxonomic scope" value="Bacteria"/>
</dbReference>
<evidence type="ECO:0000313" key="3">
    <source>
        <dbReference type="Proteomes" id="UP000019488"/>
    </source>
</evidence>
<dbReference type="EMBL" id="AZFY01000122">
    <property type="protein sequence ID" value="KRM03940.1"/>
    <property type="molecule type" value="Genomic_DNA"/>
</dbReference>
<protein>
    <submittedName>
        <fullName evidence="1">Uncharacterized protein</fullName>
    </submittedName>
</protein>
<reference evidence="2 4" key="2">
    <citation type="journal article" date="2015" name="Genome Announc.">
        <title>Expanding the biotechnology potential of lactobacilli through comparative genomics of 213 strains and associated genera.</title>
        <authorList>
            <person name="Sun Z."/>
            <person name="Harris H.M."/>
            <person name="McCann A."/>
            <person name="Guo C."/>
            <person name="Argimon S."/>
            <person name="Zhang W."/>
            <person name="Yang X."/>
            <person name="Jeffery I.B."/>
            <person name="Cooney J.C."/>
            <person name="Kagawa T.F."/>
            <person name="Liu W."/>
            <person name="Song Y."/>
            <person name="Salvetti E."/>
            <person name="Wrobel A."/>
            <person name="Rasinkangas P."/>
            <person name="Parkhill J."/>
            <person name="Rea M.C."/>
            <person name="O'Sullivan O."/>
            <person name="Ritari J."/>
            <person name="Douillard F.P."/>
            <person name="Paul Ross R."/>
            <person name="Yang R."/>
            <person name="Briner A.E."/>
            <person name="Felis G.E."/>
            <person name="de Vos W.M."/>
            <person name="Barrangou R."/>
            <person name="Klaenhammer T.R."/>
            <person name="Caufield P.W."/>
            <person name="Cui Y."/>
            <person name="Zhang H."/>
            <person name="O'Toole P.W."/>
        </authorList>
    </citation>
    <scope>NUCLEOTIDE SEQUENCE [LARGE SCALE GENOMIC DNA]</scope>
    <source>
        <strain evidence="2 4">DSM 18382</strain>
    </source>
</reference>
<evidence type="ECO:0000313" key="4">
    <source>
        <dbReference type="Proteomes" id="UP000051966"/>
    </source>
</evidence>
<dbReference type="AlphaFoldDB" id="X0PBE2"/>
<proteinExistence type="predicted"/>
<organism evidence="1 3">
    <name type="scientific">Lentilactobacillus farraginis DSM 18382 = JCM 14108</name>
    <dbReference type="NCBI Taxonomy" id="1423743"/>
    <lineage>
        <taxon>Bacteria</taxon>
        <taxon>Bacillati</taxon>
        <taxon>Bacillota</taxon>
        <taxon>Bacilli</taxon>
        <taxon>Lactobacillales</taxon>
        <taxon>Lactobacillaceae</taxon>
        <taxon>Lentilactobacillus</taxon>
    </lineage>
</organism>
<evidence type="ECO:0000313" key="2">
    <source>
        <dbReference type="EMBL" id="KRM03940.1"/>
    </source>
</evidence>